<accession>A0AAN6H6H4</accession>
<dbReference type="InterPro" id="IPR002710">
    <property type="entry name" value="Dilute_dom"/>
</dbReference>
<dbReference type="PROSITE" id="PS51126">
    <property type="entry name" value="DILUTE"/>
    <property type="match status" value="1"/>
</dbReference>
<organism evidence="2 3">
    <name type="scientific">Friedmanniomyces endolithicus</name>
    <dbReference type="NCBI Taxonomy" id="329885"/>
    <lineage>
        <taxon>Eukaryota</taxon>
        <taxon>Fungi</taxon>
        <taxon>Dikarya</taxon>
        <taxon>Ascomycota</taxon>
        <taxon>Pezizomycotina</taxon>
        <taxon>Dothideomycetes</taxon>
        <taxon>Dothideomycetidae</taxon>
        <taxon>Mycosphaerellales</taxon>
        <taxon>Teratosphaeriaceae</taxon>
        <taxon>Friedmanniomyces</taxon>
    </lineage>
</organism>
<keyword evidence="3" id="KW-1185">Reference proteome</keyword>
<gene>
    <name evidence="2" type="primary">MYO2_4</name>
    <name evidence="2" type="ORF">LTR91_021126</name>
</gene>
<dbReference type="AlphaFoldDB" id="A0AAN6H6H4"/>
<protein>
    <submittedName>
        <fullName evidence="2">Myosin type-2 heavy chain 1</fullName>
    </submittedName>
</protein>
<comment type="caution">
    <text evidence="2">The sequence shown here is derived from an EMBL/GenBank/DDBJ whole genome shotgun (WGS) entry which is preliminary data.</text>
</comment>
<evidence type="ECO:0000313" key="2">
    <source>
        <dbReference type="EMBL" id="KAK0958911.1"/>
    </source>
</evidence>
<feature type="domain" description="Dilute" evidence="1">
    <location>
        <begin position="1"/>
        <end position="58"/>
    </location>
</feature>
<name>A0AAN6H6H4_9PEZI</name>
<reference evidence="2" key="1">
    <citation type="submission" date="2023-06" db="EMBL/GenBank/DDBJ databases">
        <title>Black Yeasts Isolated from many extreme environments.</title>
        <authorList>
            <person name="Coleine C."/>
            <person name="Stajich J.E."/>
            <person name="Selbmann L."/>
        </authorList>
    </citation>
    <scope>NUCLEOTIDE SEQUENCE</scope>
    <source>
        <strain evidence="2">CCFEE 5200</strain>
    </source>
</reference>
<proteinExistence type="predicted"/>
<evidence type="ECO:0000313" key="3">
    <source>
        <dbReference type="Proteomes" id="UP001175353"/>
    </source>
</evidence>
<dbReference type="EMBL" id="JAUJLE010000366">
    <property type="protein sequence ID" value="KAK0958911.1"/>
    <property type="molecule type" value="Genomic_DNA"/>
</dbReference>
<sequence>MDNLLSLLNNVFEAMKAYYLDDTIITQTITELRRLVGVTASNDLLMRRNLLSWKGFAD</sequence>
<evidence type="ECO:0000259" key="1">
    <source>
        <dbReference type="PROSITE" id="PS51126"/>
    </source>
</evidence>
<dbReference type="Proteomes" id="UP001175353">
    <property type="component" value="Unassembled WGS sequence"/>
</dbReference>